<dbReference type="Proteomes" id="UP000366051">
    <property type="component" value="Chromosome"/>
</dbReference>
<reference evidence="8" key="1">
    <citation type="submission" date="2019-11" db="EMBL/GenBank/DDBJ databases">
        <title>Genome sequence of Heliorestis convoluta strain HH, an alkaliphilic and minimalistic phototrophic bacterium from a soda lake in Egypt.</title>
        <authorList>
            <person name="Dewey E.D."/>
            <person name="Stokes L.M."/>
            <person name="Burchell B.M."/>
            <person name="Shaffer K.N."/>
            <person name="Huntington A.M."/>
            <person name="Baker J.M."/>
            <person name="Nadendla S."/>
            <person name="Giglio M.G."/>
            <person name="Touchman J.W."/>
            <person name="Blankenship R.E."/>
            <person name="Madigan M.T."/>
            <person name="Sattley W.M."/>
        </authorList>
    </citation>
    <scope>NUCLEOTIDE SEQUENCE [LARGE SCALE GENOMIC DNA]</scope>
    <source>
        <strain evidence="8">HH</strain>
    </source>
</reference>
<dbReference type="InterPro" id="IPR028082">
    <property type="entry name" value="Peripla_BP_I"/>
</dbReference>
<sequence length="386" mass="42538">MIFLTRKTLLLILALLFIVPIGFYVGYQKISSLKEPQPAATPIQLGVALELSGQISPWGQAAFKGLQMAIDEVNDQGGIKGRYIQTHTADASDAEGLSVFAREAVNRNLVAIIGPMTPSKAELLAQKNLSLPLFSLSTHPSTPTFGDNIYQGSYDDRQQGSAAAHFASSYWGERAVMVVEEKSAYGQALAQSFRQTYEKAGGTIVNTLYYQRDQQDFSTLLSNILNGQPQVIYLPGYAKESAAFLQQARQVGIALPILGGDSLEEMARSLLQESRNQVRWGLFYITPNFLPTEEGKTFEKAYKARYHEEPHPIALWAYDATKGLLKALSECKDPEDQQALAERIKQMEPWPVAGGTMKIGQERHALRPMAVMQVGPTLELVAVIDP</sequence>
<dbReference type="KEGG" id="hcv:FTV88_0853"/>
<gene>
    <name evidence="7" type="ORF">FTV88_0853</name>
</gene>
<evidence type="ECO:0000313" key="7">
    <source>
        <dbReference type="EMBL" id="QGG47010.1"/>
    </source>
</evidence>
<keyword evidence="3" id="KW-0732">Signal</keyword>
<keyword evidence="5" id="KW-0472">Membrane</keyword>
<dbReference type="EMBL" id="CP045875">
    <property type="protein sequence ID" value="QGG47010.1"/>
    <property type="molecule type" value="Genomic_DNA"/>
</dbReference>
<dbReference type="InterPro" id="IPR051010">
    <property type="entry name" value="BCAA_transport"/>
</dbReference>
<dbReference type="CDD" id="cd06347">
    <property type="entry name" value="PBP1_ABC_LivK_ligand_binding-like"/>
    <property type="match status" value="1"/>
</dbReference>
<dbReference type="InterPro" id="IPR000709">
    <property type="entry name" value="Leu_Ile_Val-bd"/>
</dbReference>
<dbReference type="PANTHER" id="PTHR30483:SF6">
    <property type="entry name" value="PERIPLASMIC BINDING PROTEIN OF ABC TRANSPORTER FOR NATURAL AMINO ACIDS"/>
    <property type="match status" value="1"/>
</dbReference>
<dbReference type="RefSeq" id="WP_153724478.1">
    <property type="nucleotide sequence ID" value="NZ_CP045875.1"/>
</dbReference>
<dbReference type="Pfam" id="PF13458">
    <property type="entry name" value="Peripla_BP_6"/>
    <property type="match status" value="1"/>
</dbReference>
<evidence type="ECO:0000256" key="1">
    <source>
        <dbReference type="ARBA" id="ARBA00010062"/>
    </source>
</evidence>
<dbReference type="OrthoDB" id="9783240at2"/>
<dbReference type="GO" id="GO:0006865">
    <property type="term" value="P:amino acid transport"/>
    <property type="evidence" value="ECO:0007669"/>
    <property type="project" value="UniProtKB-KW"/>
</dbReference>
<dbReference type="PRINTS" id="PR00337">
    <property type="entry name" value="LEUILEVALBP"/>
</dbReference>
<comment type="similarity">
    <text evidence="1">Belongs to the leucine-binding protein family.</text>
</comment>
<evidence type="ECO:0000256" key="2">
    <source>
        <dbReference type="ARBA" id="ARBA00022448"/>
    </source>
</evidence>
<keyword evidence="8" id="KW-1185">Reference proteome</keyword>
<accession>A0A5Q2N415</accession>
<keyword evidence="2" id="KW-0813">Transport</keyword>
<proteinExistence type="inferred from homology"/>
<keyword evidence="5" id="KW-0812">Transmembrane</keyword>
<evidence type="ECO:0000313" key="8">
    <source>
        <dbReference type="Proteomes" id="UP000366051"/>
    </source>
</evidence>
<evidence type="ECO:0000259" key="6">
    <source>
        <dbReference type="Pfam" id="PF13458"/>
    </source>
</evidence>
<feature type="transmembrane region" description="Helical" evidence="5">
    <location>
        <begin position="9"/>
        <end position="27"/>
    </location>
</feature>
<evidence type="ECO:0000256" key="4">
    <source>
        <dbReference type="ARBA" id="ARBA00022970"/>
    </source>
</evidence>
<evidence type="ECO:0000256" key="3">
    <source>
        <dbReference type="ARBA" id="ARBA00022729"/>
    </source>
</evidence>
<dbReference type="AlphaFoldDB" id="A0A5Q2N415"/>
<keyword evidence="4" id="KW-0029">Amino-acid transport</keyword>
<keyword evidence="5" id="KW-1133">Transmembrane helix</keyword>
<name>A0A5Q2N415_9FIRM</name>
<dbReference type="SUPFAM" id="SSF53822">
    <property type="entry name" value="Periplasmic binding protein-like I"/>
    <property type="match status" value="1"/>
</dbReference>
<dbReference type="Gene3D" id="3.40.50.2300">
    <property type="match status" value="2"/>
</dbReference>
<evidence type="ECO:0000256" key="5">
    <source>
        <dbReference type="SAM" id="Phobius"/>
    </source>
</evidence>
<organism evidence="7 8">
    <name type="scientific">Heliorestis convoluta</name>
    <dbReference type="NCBI Taxonomy" id="356322"/>
    <lineage>
        <taxon>Bacteria</taxon>
        <taxon>Bacillati</taxon>
        <taxon>Bacillota</taxon>
        <taxon>Clostridia</taxon>
        <taxon>Eubacteriales</taxon>
        <taxon>Heliobacteriaceae</taxon>
        <taxon>Heliorestis</taxon>
    </lineage>
</organism>
<protein>
    <submittedName>
        <fullName evidence="7">Branched-chain amino acid abc transporter substrate-binding protein</fullName>
    </submittedName>
</protein>
<dbReference type="InterPro" id="IPR028081">
    <property type="entry name" value="Leu-bd"/>
</dbReference>
<feature type="domain" description="Leucine-binding protein" evidence="6">
    <location>
        <begin position="42"/>
        <end position="374"/>
    </location>
</feature>
<dbReference type="PANTHER" id="PTHR30483">
    <property type="entry name" value="LEUCINE-SPECIFIC-BINDING PROTEIN"/>
    <property type="match status" value="1"/>
</dbReference>